<name>A0AAN9TAE7_9HEMI</name>
<gene>
    <name evidence="13" type="ORF">V9T40_012285</name>
</gene>
<dbReference type="Gene3D" id="3.20.180.20">
    <property type="entry name" value="Dynein heavy chain, N-terminal domain 2"/>
    <property type="match status" value="1"/>
</dbReference>
<dbReference type="InterPro" id="IPR013602">
    <property type="entry name" value="Dynein_heavy_linker"/>
</dbReference>
<dbReference type="EMBL" id="JBBCAQ010000036">
    <property type="protein sequence ID" value="KAK7575999.1"/>
    <property type="molecule type" value="Genomic_DNA"/>
</dbReference>
<sequence length="711" mass="82722">MVDRNPLPAVKFFVDKMEEFISLTKMVHTFRNNVPLNLINLKCQEFNEALLEHISSHYNFIIDFFLKESSAHNERIILKFEEIARKSSETPESTKALVDLRNFINESKTVVQVGSKKDLLKSAEYMEFLLRYTTVPETLISSNSKIFRWPKHLEEILELAASRISHKLEIVENELKGKRDKFNIVLTERSKELEMIKKRDPPLLTFTEMKDMVLTVDQFASELEADKIQADEINIEEELLNISSTSYLNLNEIMTNLKPFRELWHTVLNFHESHENWCNNPFISLNAKEVQESVQNMRSTLARLSKAFLDVQGARRIVEIVLTKVEKFCSAIPILETICNPGLQERHWKKMDEALGVSIKRTPETSFSEILHYGFHKYLPLLQEINIAATQEYALEQNLHKMKQEWNNIFIQHEVCPETYVSILTGIDDIQVMLDDYLLRIQTMRGSPFIGAIEADVESWEDKLILMQDILDLWLQVQSTWLYLEPLFSSEDIMRQMPEESERFSDVNKVWNDIMEYAIKNPQILQVIEYPDMMNTLKNCNATLEGIKKGLNEYLEKKRLVFPRFFFLSNRELLEILSESKNFSKVQSHLKCFEGISSLEMTDNFDIISIISNKGEIVPLNSAISPAEAKGIVERWLDQLEDSMIQSLCDINNKAVRTTSTTSISDWIFQWPAMISFNALYINWTADTENALKENTLEVRTSSFNTKQIND</sequence>
<keyword evidence="6" id="KW-0243">Dynein</keyword>
<evidence type="ECO:0000256" key="9">
    <source>
        <dbReference type="ARBA" id="ARBA00023175"/>
    </source>
</evidence>
<keyword evidence="7" id="KW-0175">Coiled coil</keyword>
<dbReference type="Proteomes" id="UP001367676">
    <property type="component" value="Unassembled WGS sequence"/>
</dbReference>
<evidence type="ECO:0000256" key="8">
    <source>
        <dbReference type="ARBA" id="ARBA00023069"/>
    </source>
</evidence>
<proteinExistence type="predicted"/>
<evidence type="ECO:0000256" key="1">
    <source>
        <dbReference type="ARBA" id="ARBA00004430"/>
    </source>
</evidence>
<evidence type="ECO:0000313" key="13">
    <source>
        <dbReference type="EMBL" id="KAK7575999.1"/>
    </source>
</evidence>
<protein>
    <recommendedName>
        <fullName evidence="12">Dynein heavy chain linker domain-containing protein</fullName>
    </recommendedName>
</protein>
<evidence type="ECO:0000256" key="3">
    <source>
        <dbReference type="ARBA" id="ARBA00022701"/>
    </source>
</evidence>
<dbReference type="GO" id="GO:0030286">
    <property type="term" value="C:dynein complex"/>
    <property type="evidence" value="ECO:0007669"/>
    <property type="project" value="UniProtKB-KW"/>
</dbReference>
<dbReference type="PANTHER" id="PTHR45703">
    <property type="entry name" value="DYNEIN HEAVY CHAIN"/>
    <property type="match status" value="1"/>
</dbReference>
<keyword evidence="5" id="KW-0067">ATP-binding</keyword>
<dbReference type="FunFam" id="1.10.287.2620:FF:000002">
    <property type="entry name" value="Dynein heavy chain 2, axonemal"/>
    <property type="match status" value="1"/>
</dbReference>
<dbReference type="AlphaFoldDB" id="A0AAN9TAE7"/>
<dbReference type="Pfam" id="PF08393">
    <property type="entry name" value="DHC_N2"/>
    <property type="match status" value="1"/>
</dbReference>
<dbReference type="GO" id="GO:0051959">
    <property type="term" value="F:dynein light intermediate chain binding"/>
    <property type="evidence" value="ECO:0007669"/>
    <property type="project" value="InterPro"/>
</dbReference>
<evidence type="ECO:0000256" key="4">
    <source>
        <dbReference type="ARBA" id="ARBA00022741"/>
    </source>
</evidence>
<reference evidence="13 14" key="1">
    <citation type="submission" date="2024-03" db="EMBL/GenBank/DDBJ databases">
        <title>Adaptation during the transition from Ophiocordyceps entomopathogen to insect associate is accompanied by gene loss and intensified selection.</title>
        <authorList>
            <person name="Ward C.M."/>
            <person name="Onetto C.A."/>
            <person name="Borneman A.R."/>
        </authorList>
    </citation>
    <scope>NUCLEOTIDE SEQUENCE [LARGE SCALE GENOMIC DNA]</scope>
    <source>
        <strain evidence="13">AWRI1</strain>
        <tissue evidence="13">Single Adult Female</tissue>
    </source>
</reference>
<dbReference type="InterPro" id="IPR042222">
    <property type="entry name" value="Dynein_2_N"/>
</dbReference>
<evidence type="ECO:0000256" key="2">
    <source>
        <dbReference type="ARBA" id="ARBA00022490"/>
    </source>
</evidence>
<dbReference type="InterPro" id="IPR042228">
    <property type="entry name" value="Dynein_linker_3"/>
</dbReference>
<keyword evidence="3" id="KW-0493">Microtubule</keyword>
<dbReference type="GO" id="GO:0005874">
    <property type="term" value="C:microtubule"/>
    <property type="evidence" value="ECO:0007669"/>
    <property type="project" value="UniProtKB-KW"/>
</dbReference>
<dbReference type="GO" id="GO:0045505">
    <property type="term" value="F:dynein intermediate chain binding"/>
    <property type="evidence" value="ECO:0007669"/>
    <property type="project" value="InterPro"/>
</dbReference>
<keyword evidence="14" id="KW-1185">Reference proteome</keyword>
<accession>A0AAN9TAE7</accession>
<evidence type="ECO:0000256" key="5">
    <source>
        <dbReference type="ARBA" id="ARBA00022840"/>
    </source>
</evidence>
<evidence type="ECO:0000256" key="6">
    <source>
        <dbReference type="ARBA" id="ARBA00023017"/>
    </source>
</evidence>
<evidence type="ECO:0000256" key="10">
    <source>
        <dbReference type="ARBA" id="ARBA00023212"/>
    </source>
</evidence>
<organism evidence="13 14">
    <name type="scientific">Parthenolecanium corni</name>
    <dbReference type="NCBI Taxonomy" id="536013"/>
    <lineage>
        <taxon>Eukaryota</taxon>
        <taxon>Metazoa</taxon>
        <taxon>Ecdysozoa</taxon>
        <taxon>Arthropoda</taxon>
        <taxon>Hexapoda</taxon>
        <taxon>Insecta</taxon>
        <taxon>Pterygota</taxon>
        <taxon>Neoptera</taxon>
        <taxon>Paraneoptera</taxon>
        <taxon>Hemiptera</taxon>
        <taxon>Sternorrhyncha</taxon>
        <taxon>Coccoidea</taxon>
        <taxon>Coccidae</taxon>
        <taxon>Parthenolecanium</taxon>
    </lineage>
</organism>
<feature type="domain" description="Dynein heavy chain linker" evidence="12">
    <location>
        <begin position="250"/>
        <end position="651"/>
    </location>
</feature>
<keyword evidence="10" id="KW-0206">Cytoskeleton</keyword>
<dbReference type="Gene3D" id="1.10.287.2620">
    <property type="match status" value="1"/>
</dbReference>
<keyword evidence="4" id="KW-0547">Nucleotide-binding</keyword>
<dbReference type="Gene3D" id="1.20.140.100">
    <property type="entry name" value="Dynein heavy chain, N-terminal domain 2"/>
    <property type="match status" value="1"/>
</dbReference>
<evidence type="ECO:0000259" key="12">
    <source>
        <dbReference type="Pfam" id="PF08393"/>
    </source>
</evidence>
<dbReference type="GO" id="GO:0007018">
    <property type="term" value="P:microtubule-based movement"/>
    <property type="evidence" value="ECO:0007669"/>
    <property type="project" value="InterPro"/>
</dbReference>
<dbReference type="FunFam" id="1.20.140.100:FF:000004">
    <property type="entry name" value="Dynein axonemal heavy chain 6"/>
    <property type="match status" value="1"/>
</dbReference>
<dbReference type="GO" id="GO:0005930">
    <property type="term" value="C:axoneme"/>
    <property type="evidence" value="ECO:0007669"/>
    <property type="project" value="UniProtKB-SubCell"/>
</dbReference>
<evidence type="ECO:0000256" key="7">
    <source>
        <dbReference type="ARBA" id="ARBA00023054"/>
    </source>
</evidence>
<keyword evidence="8" id="KW-0969">Cilium</keyword>
<dbReference type="PANTHER" id="PTHR45703:SF1">
    <property type="entry name" value="DYNEINS HEAVY CHAIN"/>
    <property type="match status" value="1"/>
</dbReference>
<comment type="subcellular location">
    <subcellularLocation>
        <location evidence="1">Cytoplasm</location>
        <location evidence="1">Cytoskeleton</location>
        <location evidence="1">Cilium axoneme</location>
    </subcellularLocation>
</comment>
<keyword evidence="11" id="KW-0966">Cell projection</keyword>
<evidence type="ECO:0000313" key="14">
    <source>
        <dbReference type="Proteomes" id="UP001367676"/>
    </source>
</evidence>
<comment type="caution">
    <text evidence="13">The sequence shown here is derived from an EMBL/GenBank/DDBJ whole genome shotgun (WGS) entry which is preliminary data.</text>
</comment>
<keyword evidence="9" id="KW-0505">Motor protein</keyword>
<evidence type="ECO:0000256" key="11">
    <source>
        <dbReference type="ARBA" id="ARBA00023273"/>
    </source>
</evidence>
<dbReference type="GO" id="GO:0005524">
    <property type="term" value="F:ATP binding"/>
    <property type="evidence" value="ECO:0007669"/>
    <property type="project" value="UniProtKB-KW"/>
</dbReference>
<keyword evidence="2" id="KW-0963">Cytoplasm</keyword>
<dbReference type="InterPro" id="IPR026983">
    <property type="entry name" value="DHC"/>
</dbReference>